<keyword evidence="3" id="KW-1003">Cell membrane</keyword>
<dbReference type="InterPro" id="IPR000620">
    <property type="entry name" value="EamA_dom"/>
</dbReference>
<name>A0A9D2AXX0_9FIRM</name>
<feature type="transmembrane region" description="Helical" evidence="7">
    <location>
        <begin position="96"/>
        <end position="117"/>
    </location>
</feature>
<keyword evidence="5 7" id="KW-1133">Transmembrane helix</keyword>
<evidence type="ECO:0000256" key="6">
    <source>
        <dbReference type="ARBA" id="ARBA00023136"/>
    </source>
</evidence>
<feature type="transmembrane region" description="Helical" evidence="7">
    <location>
        <begin position="276"/>
        <end position="295"/>
    </location>
</feature>
<protein>
    <submittedName>
        <fullName evidence="9">DMT family transporter</fullName>
    </submittedName>
</protein>
<organism evidence="9 10">
    <name type="scientific">Candidatus Lachnoclostridium stercoripullorum</name>
    <dbReference type="NCBI Taxonomy" id="2838635"/>
    <lineage>
        <taxon>Bacteria</taxon>
        <taxon>Bacillati</taxon>
        <taxon>Bacillota</taxon>
        <taxon>Clostridia</taxon>
        <taxon>Lachnospirales</taxon>
        <taxon>Lachnospiraceae</taxon>
    </lineage>
</organism>
<feature type="transmembrane region" description="Helical" evidence="7">
    <location>
        <begin position="124"/>
        <end position="142"/>
    </location>
</feature>
<dbReference type="EMBL" id="DXEU01000187">
    <property type="protein sequence ID" value="HIX53186.1"/>
    <property type="molecule type" value="Genomic_DNA"/>
</dbReference>
<feature type="transmembrane region" description="Helical" evidence="7">
    <location>
        <begin position="70"/>
        <end position="90"/>
    </location>
</feature>
<dbReference type="SUPFAM" id="SSF103481">
    <property type="entry name" value="Multidrug resistance efflux transporter EmrE"/>
    <property type="match status" value="2"/>
</dbReference>
<evidence type="ECO:0000313" key="10">
    <source>
        <dbReference type="Proteomes" id="UP000886780"/>
    </source>
</evidence>
<gene>
    <name evidence="9" type="ORF">IAA28_10335</name>
</gene>
<evidence type="ECO:0000256" key="2">
    <source>
        <dbReference type="ARBA" id="ARBA00007362"/>
    </source>
</evidence>
<reference evidence="9" key="1">
    <citation type="journal article" date="2021" name="PeerJ">
        <title>Extensive microbial diversity within the chicken gut microbiome revealed by metagenomics and culture.</title>
        <authorList>
            <person name="Gilroy R."/>
            <person name="Ravi A."/>
            <person name="Getino M."/>
            <person name="Pursley I."/>
            <person name="Horton D.L."/>
            <person name="Alikhan N.F."/>
            <person name="Baker D."/>
            <person name="Gharbi K."/>
            <person name="Hall N."/>
            <person name="Watson M."/>
            <person name="Adriaenssens E.M."/>
            <person name="Foster-Nyarko E."/>
            <person name="Jarju S."/>
            <person name="Secka A."/>
            <person name="Antonio M."/>
            <person name="Oren A."/>
            <person name="Chaudhuri R.R."/>
            <person name="La Ragione R."/>
            <person name="Hildebrand F."/>
            <person name="Pallen M.J."/>
        </authorList>
    </citation>
    <scope>NUCLEOTIDE SEQUENCE</scope>
    <source>
        <strain evidence="9">ChiGjej4B4-12881</strain>
    </source>
</reference>
<keyword evidence="6 7" id="KW-0472">Membrane</keyword>
<evidence type="ECO:0000256" key="5">
    <source>
        <dbReference type="ARBA" id="ARBA00022989"/>
    </source>
</evidence>
<proteinExistence type="inferred from homology"/>
<feature type="domain" description="EamA" evidence="8">
    <location>
        <begin position="151"/>
        <end position="292"/>
    </location>
</feature>
<accession>A0A9D2AXX0</accession>
<feature type="transmembrane region" description="Helical" evidence="7">
    <location>
        <begin position="35"/>
        <end position="58"/>
    </location>
</feature>
<evidence type="ECO:0000256" key="4">
    <source>
        <dbReference type="ARBA" id="ARBA00022692"/>
    </source>
</evidence>
<dbReference type="Proteomes" id="UP000886780">
    <property type="component" value="Unassembled WGS sequence"/>
</dbReference>
<dbReference type="PANTHER" id="PTHR32322">
    <property type="entry name" value="INNER MEMBRANE TRANSPORTER"/>
    <property type="match status" value="1"/>
</dbReference>
<feature type="transmembrane region" description="Helical" evidence="7">
    <location>
        <begin position="220"/>
        <end position="240"/>
    </location>
</feature>
<dbReference type="GO" id="GO:0005886">
    <property type="term" value="C:plasma membrane"/>
    <property type="evidence" value="ECO:0007669"/>
    <property type="project" value="UniProtKB-SubCell"/>
</dbReference>
<feature type="domain" description="EamA" evidence="8">
    <location>
        <begin position="7"/>
        <end position="139"/>
    </location>
</feature>
<keyword evidence="4 7" id="KW-0812">Transmembrane</keyword>
<evidence type="ECO:0000259" key="8">
    <source>
        <dbReference type="Pfam" id="PF00892"/>
    </source>
</evidence>
<comment type="subcellular location">
    <subcellularLocation>
        <location evidence="1">Cell membrane</location>
        <topology evidence="1">Multi-pass membrane protein</topology>
    </subcellularLocation>
</comment>
<evidence type="ECO:0000313" key="9">
    <source>
        <dbReference type="EMBL" id="HIX53186.1"/>
    </source>
</evidence>
<evidence type="ECO:0000256" key="7">
    <source>
        <dbReference type="SAM" id="Phobius"/>
    </source>
</evidence>
<dbReference type="InterPro" id="IPR050638">
    <property type="entry name" value="AA-Vitamin_Transporters"/>
</dbReference>
<feature type="transmembrane region" description="Helical" evidence="7">
    <location>
        <begin position="148"/>
        <end position="170"/>
    </location>
</feature>
<feature type="transmembrane region" description="Helical" evidence="7">
    <location>
        <begin position="252"/>
        <end position="270"/>
    </location>
</feature>
<dbReference type="PANTHER" id="PTHR32322:SF18">
    <property type="entry name" value="S-ADENOSYLMETHIONINE_S-ADENOSYLHOMOCYSTEINE TRANSPORTER"/>
    <property type="match status" value="1"/>
</dbReference>
<evidence type="ECO:0000256" key="1">
    <source>
        <dbReference type="ARBA" id="ARBA00004651"/>
    </source>
</evidence>
<dbReference type="InterPro" id="IPR037185">
    <property type="entry name" value="EmrE-like"/>
</dbReference>
<evidence type="ECO:0000256" key="3">
    <source>
        <dbReference type="ARBA" id="ARBA00022475"/>
    </source>
</evidence>
<feature type="transmembrane region" description="Helical" evidence="7">
    <location>
        <begin position="182"/>
        <end position="200"/>
    </location>
</feature>
<dbReference type="AlphaFoldDB" id="A0A9D2AXX0"/>
<feature type="transmembrane region" description="Helical" evidence="7">
    <location>
        <begin position="7"/>
        <end position="29"/>
    </location>
</feature>
<comment type="caution">
    <text evidence="9">The sequence shown here is derived from an EMBL/GenBank/DDBJ whole genome shotgun (WGS) entry which is preliminary data.</text>
</comment>
<reference evidence="9" key="2">
    <citation type="submission" date="2021-04" db="EMBL/GenBank/DDBJ databases">
        <authorList>
            <person name="Gilroy R."/>
        </authorList>
    </citation>
    <scope>NUCLEOTIDE SEQUENCE</scope>
    <source>
        <strain evidence="9">ChiGjej4B4-12881</strain>
    </source>
</reference>
<dbReference type="Pfam" id="PF00892">
    <property type="entry name" value="EamA"/>
    <property type="match status" value="2"/>
</dbReference>
<comment type="similarity">
    <text evidence="2">Belongs to the EamA transporter family.</text>
</comment>
<sequence>MSERQKACAAACGGNAIFGFSFLASQIAMEAADPIFLLAIRFLLSVVFMTLLVLLGVVHVHLKGKRPWRLIPLGLLQPVLYFVCENYGIMYTNSSFAGTMIAIIPLATLFLGILLLGEKCGPAQIGWAVCSFAGVAVISLSGSESGVVSAKGVLLLMGAVLSSGLFMVLSRKLSEEFSTFERTYIMFLMGSVTFIAAAAVESGFSPAVIGEKLSRCMTPSFVLAVIYLSLVSSVLAFLLINYSAAKIEARRAASFASVSTVVSIAAGVILSGEPFGLVQLVGSALILLGVYRLNVGNA</sequence>